<dbReference type="InterPro" id="IPR036322">
    <property type="entry name" value="WD40_repeat_dom_sf"/>
</dbReference>
<accession>A0A183BGY7</accession>
<protein>
    <submittedName>
        <fullName evidence="6">WD_REPEATS_REGION domain-containing protein</fullName>
    </submittedName>
</protein>
<dbReference type="InterPro" id="IPR001680">
    <property type="entry name" value="WD40_rpt"/>
</dbReference>
<dbReference type="WBParaSite" id="ECPE_0001852201-mRNA-1">
    <property type="protein sequence ID" value="ECPE_0001852201-mRNA-1"/>
    <property type="gene ID" value="ECPE_0001852201"/>
</dbReference>
<keyword evidence="1 3" id="KW-0853">WD repeat</keyword>
<dbReference type="Proteomes" id="UP000272942">
    <property type="component" value="Unassembled WGS sequence"/>
</dbReference>
<organism evidence="6">
    <name type="scientific">Echinostoma caproni</name>
    <dbReference type="NCBI Taxonomy" id="27848"/>
    <lineage>
        <taxon>Eukaryota</taxon>
        <taxon>Metazoa</taxon>
        <taxon>Spiralia</taxon>
        <taxon>Lophotrochozoa</taxon>
        <taxon>Platyhelminthes</taxon>
        <taxon>Trematoda</taxon>
        <taxon>Digenea</taxon>
        <taxon>Plagiorchiida</taxon>
        <taxon>Echinostomata</taxon>
        <taxon>Echinostomatoidea</taxon>
        <taxon>Echinostomatidae</taxon>
        <taxon>Echinostoma</taxon>
    </lineage>
</organism>
<dbReference type="InterPro" id="IPR015943">
    <property type="entry name" value="WD40/YVTN_repeat-like_dom_sf"/>
</dbReference>
<dbReference type="PROSITE" id="PS50082">
    <property type="entry name" value="WD_REPEATS_2"/>
    <property type="match status" value="1"/>
</dbReference>
<feature type="repeat" description="WD" evidence="3">
    <location>
        <begin position="1"/>
        <end position="37"/>
    </location>
</feature>
<keyword evidence="5" id="KW-1185">Reference proteome</keyword>
<evidence type="ECO:0000256" key="1">
    <source>
        <dbReference type="ARBA" id="ARBA00022574"/>
    </source>
</evidence>
<evidence type="ECO:0000313" key="5">
    <source>
        <dbReference type="Proteomes" id="UP000272942"/>
    </source>
</evidence>
<dbReference type="EMBL" id="UZAN01079288">
    <property type="protein sequence ID" value="VDP96434.1"/>
    <property type="molecule type" value="Genomic_DNA"/>
</dbReference>
<proteinExistence type="predicted"/>
<dbReference type="AlphaFoldDB" id="A0A183BGY7"/>
<evidence type="ECO:0000313" key="4">
    <source>
        <dbReference type="EMBL" id="VDP96434.1"/>
    </source>
</evidence>
<dbReference type="SUPFAM" id="SSF50978">
    <property type="entry name" value="WD40 repeat-like"/>
    <property type="match status" value="1"/>
</dbReference>
<evidence type="ECO:0000256" key="3">
    <source>
        <dbReference type="PROSITE-ProRule" id="PRU00221"/>
    </source>
</evidence>
<evidence type="ECO:0000313" key="6">
    <source>
        <dbReference type="WBParaSite" id="ECPE_0001852201-mRNA-1"/>
    </source>
</evidence>
<dbReference type="Gene3D" id="2.130.10.10">
    <property type="entry name" value="YVTN repeat-like/Quinoprotein amine dehydrogenase"/>
    <property type="match status" value="1"/>
</dbReference>
<name>A0A183BGY7_9TREM</name>
<evidence type="ECO:0000256" key="2">
    <source>
        <dbReference type="ARBA" id="ARBA00022737"/>
    </source>
</evidence>
<dbReference type="PROSITE" id="PS00678">
    <property type="entry name" value="WD_REPEATS_1"/>
    <property type="match status" value="1"/>
</dbReference>
<dbReference type="OrthoDB" id="2306at2759"/>
<sequence>MHITCAVFDPQTKRLLTASSDASVGSWDMDKGQAEMFSGAQAHTAQVQSMGLFSDKIVTVGFDDRCVLSDVMSRSYV</sequence>
<keyword evidence="2" id="KW-0677">Repeat</keyword>
<reference evidence="4 5" key="2">
    <citation type="submission" date="2018-11" db="EMBL/GenBank/DDBJ databases">
        <authorList>
            <consortium name="Pathogen Informatics"/>
        </authorList>
    </citation>
    <scope>NUCLEOTIDE SEQUENCE [LARGE SCALE GENOMIC DNA]</scope>
    <source>
        <strain evidence="4 5">Egypt</strain>
    </source>
</reference>
<dbReference type="InterPro" id="IPR019775">
    <property type="entry name" value="WD40_repeat_CS"/>
</dbReference>
<reference evidence="6" key="1">
    <citation type="submission" date="2016-06" db="UniProtKB">
        <authorList>
            <consortium name="WormBaseParasite"/>
        </authorList>
    </citation>
    <scope>IDENTIFICATION</scope>
</reference>
<gene>
    <name evidence="4" type="ORF">ECPE_LOCUS18472</name>
</gene>